<evidence type="ECO:0000256" key="2">
    <source>
        <dbReference type="ARBA" id="ARBA00023125"/>
    </source>
</evidence>
<comment type="caution">
    <text evidence="6">The sequence shown here is derived from an EMBL/GenBank/DDBJ whole genome shotgun (WGS) entry which is preliminary data.</text>
</comment>
<dbReference type="InterPro" id="IPR041490">
    <property type="entry name" value="KstR2_TetR_C"/>
</dbReference>
<dbReference type="InterPro" id="IPR001647">
    <property type="entry name" value="HTH_TetR"/>
</dbReference>
<organism evidence="6 7">
    <name type="scientific">Heliomicrobium undosum</name>
    <dbReference type="NCBI Taxonomy" id="121734"/>
    <lineage>
        <taxon>Bacteria</taxon>
        <taxon>Bacillati</taxon>
        <taxon>Bacillota</taxon>
        <taxon>Clostridia</taxon>
        <taxon>Eubacteriales</taxon>
        <taxon>Heliobacteriaceae</taxon>
        <taxon>Heliomicrobium</taxon>
    </lineage>
</organism>
<dbReference type="GO" id="GO:0000976">
    <property type="term" value="F:transcription cis-regulatory region binding"/>
    <property type="evidence" value="ECO:0007669"/>
    <property type="project" value="TreeGrafter"/>
</dbReference>
<dbReference type="PROSITE" id="PS01081">
    <property type="entry name" value="HTH_TETR_1"/>
    <property type="match status" value="1"/>
</dbReference>
<sequence>MRKVEQIFQGAVDIFAEKGFDRATMDEVAERSGVAKGTLYYHFDGKEDLIAYLMEEGTERLSQYVRDAVAGSDDPTEQLRRAIHALVRFFDQNRDFCQLLLMGVWFNRERQVQFRQSLHKFYGQLSGIILSGIEKGRLRSMPAELSATGLFGLVSVISLRVILDGDSMDCEQLGDFLFEQYLNGAKNTQPEHT</sequence>
<feature type="DNA-binding region" description="H-T-H motif" evidence="4">
    <location>
        <begin position="24"/>
        <end position="43"/>
    </location>
</feature>
<dbReference type="Pfam" id="PF00440">
    <property type="entry name" value="TetR_N"/>
    <property type="match status" value="1"/>
</dbReference>
<dbReference type="AlphaFoldDB" id="A0A845L4W7"/>
<reference evidence="6 7" key="1">
    <citation type="submission" date="2020-01" db="EMBL/GenBank/DDBJ databases">
        <title>Whole-genome sequence of Heliobacterium undosum DSM 13378.</title>
        <authorList>
            <person name="Kyndt J.A."/>
            <person name="Meyer T.E."/>
        </authorList>
    </citation>
    <scope>NUCLEOTIDE SEQUENCE [LARGE SCALE GENOMIC DNA]</scope>
    <source>
        <strain evidence="6 7">DSM 13378</strain>
    </source>
</reference>
<dbReference type="Gene3D" id="1.10.10.60">
    <property type="entry name" value="Homeodomain-like"/>
    <property type="match status" value="1"/>
</dbReference>
<keyword evidence="1" id="KW-0805">Transcription regulation</keyword>
<dbReference type="Gene3D" id="1.10.357.10">
    <property type="entry name" value="Tetracycline Repressor, domain 2"/>
    <property type="match status" value="1"/>
</dbReference>
<proteinExistence type="predicted"/>
<feature type="domain" description="HTH tetR-type" evidence="5">
    <location>
        <begin position="1"/>
        <end position="61"/>
    </location>
</feature>
<dbReference type="PANTHER" id="PTHR30055">
    <property type="entry name" value="HTH-TYPE TRANSCRIPTIONAL REGULATOR RUTR"/>
    <property type="match status" value="1"/>
</dbReference>
<dbReference type="InterPro" id="IPR009057">
    <property type="entry name" value="Homeodomain-like_sf"/>
</dbReference>
<dbReference type="GO" id="GO:0003700">
    <property type="term" value="F:DNA-binding transcription factor activity"/>
    <property type="evidence" value="ECO:0007669"/>
    <property type="project" value="TreeGrafter"/>
</dbReference>
<dbReference type="EMBL" id="WXEY01000006">
    <property type="protein sequence ID" value="MZP29690.1"/>
    <property type="molecule type" value="Genomic_DNA"/>
</dbReference>
<evidence type="ECO:0000256" key="4">
    <source>
        <dbReference type="PROSITE-ProRule" id="PRU00335"/>
    </source>
</evidence>
<dbReference type="PROSITE" id="PS50977">
    <property type="entry name" value="HTH_TETR_2"/>
    <property type="match status" value="1"/>
</dbReference>
<gene>
    <name evidence="6" type="ORF">GTO91_08230</name>
</gene>
<dbReference type="PANTHER" id="PTHR30055:SF234">
    <property type="entry name" value="HTH-TYPE TRANSCRIPTIONAL REGULATOR BETI"/>
    <property type="match status" value="1"/>
</dbReference>
<keyword evidence="3" id="KW-0804">Transcription</keyword>
<evidence type="ECO:0000259" key="5">
    <source>
        <dbReference type="PROSITE" id="PS50977"/>
    </source>
</evidence>
<dbReference type="InterPro" id="IPR036271">
    <property type="entry name" value="Tet_transcr_reg_TetR-rel_C_sf"/>
</dbReference>
<dbReference type="Pfam" id="PF17932">
    <property type="entry name" value="TetR_C_24"/>
    <property type="match status" value="1"/>
</dbReference>
<dbReference type="SUPFAM" id="SSF48498">
    <property type="entry name" value="Tetracyclin repressor-like, C-terminal domain"/>
    <property type="match status" value="1"/>
</dbReference>
<evidence type="ECO:0000256" key="1">
    <source>
        <dbReference type="ARBA" id="ARBA00023015"/>
    </source>
</evidence>
<evidence type="ECO:0000256" key="3">
    <source>
        <dbReference type="ARBA" id="ARBA00023163"/>
    </source>
</evidence>
<dbReference type="Proteomes" id="UP000463470">
    <property type="component" value="Unassembled WGS sequence"/>
</dbReference>
<keyword evidence="7" id="KW-1185">Reference proteome</keyword>
<protein>
    <submittedName>
        <fullName evidence="6">TetR family transcriptional regulator</fullName>
    </submittedName>
</protein>
<evidence type="ECO:0000313" key="6">
    <source>
        <dbReference type="EMBL" id="MZP29690.1"/>
    </source>
</evidence>
<dbReference type="SUPFAM" id="SSF46689">
    <property type="entry name" value="Homeodomain-like"/>
    <property type="match status" value="1"/>
</dbReference>
<dbReference type="OrthoDB" id="9785164at2"/>
<dbReference type="PRINTS" id="PR00455">
    <property type="entry name" value="HTHTETR"/>
</dbReference>
<evidence type="ECO:0000313" key="7">
    <source>
        <dbReference type="Proteomes" id="UP000463470"/>
    </source>
</evidence>
<dbReference type="RefSeq" id="WP_161257587.1">
    <property type="nucleotide sequence ID" value="NZ_WXEY01000006.1"/>
</dbReference>
<name>A0A845L4W7_9FIRM</name>
<keyword evidence="2 4" id="KW-0238">DNA-binding</keyword>
<dbReference type="InterPro" id="IPR050109">
    <property type="entry name" value="HTH-type_TetR-like_transc_reg"/>
</dbReference>
<accession>A0A845L4W7</accession>
<dbReference type="InterPro" id="IPR023772">
    <property type="entry name" value="DNA-bd_HTH_TetR-type_CS"/>
</dbReference>